<accession>A0A077M9C0</accession>
<comment type="caution">
    <text evidence="2">The sequence shown here is derived from an EMBL/GenBank/DDBJ whole genome shotgun (WGS) entry which is preliminary data.</text>
</comment>
<sequence length="137" mass="15120">MGGHGRVKATRSSWSTGASHRRSPTRSPRWTAYTESRCAITTETKPRRGWRTSPSSLRPDSAAGASSPRTPACGKSPRSGPASSSTERVFSLDDPNASKTLKGLVLGRHLLSIRRRLHRPDPCFWRLRLQATRKDLA</sequence>
<name>A0A077M9C0_9MICO</name>
<protein>
    <submittedName>
        <fullName evidence="2">Uncharacterized protein</fullName>
    </submittedName>
</protein>
<reference evidence="2 3" key="1">
    <citation type="journal article" date="2013" name="ISME J.">
        <title>A metabolic model for members of the genus Tetrasphaera involved in enhanced biological phosphorus removal.</title>
        <authorList>
            <person name="Kristiansen R."/>
            <person name="Nguyen H.T.T."/>
            <person name="Saunders A.M."/>
            <person name="Nielsen J.L."/>
            <person name="Wimmer R."/>
            <person name="Le V.Q."/>
            <person name="McIlroy S.J."/>
            <person name="Petrovski S."/>
            <person name="Seviour R.J."/>
            <person name="Calteau A."/>
            <person name="Nielsen K.L."/>
            <person name="Nielsen P.H."/>
        </authorList>
    </citation>
    <scope>NUCLEOTIDE SEQUENCE [LARGE SCALE GENOMIC DNA]</scope>
    <source>
        <strain evidence="2 3">Ben 74</strain>
    </source>
</reference>
<evidence type="ECO:0000313" key="3">
    <source>
        <dbReference type="Proteomes" id="UP000035720"/>
    </source>
</evidence>
<evidence type="ECO:0000313" key="2">
    <source>
        <dbReference type="EMBL" id="CCI51328.1"/>
    </source>
</evidence>
<proteinExistence type="predicted"/>
<keyword evidence="3" id="KW-1185">Reference proteome</keyword>
<evidence type="ECO:0000256" key="1">
    <source>
        <dbReference type="SAM" id="MobiDB-lite"/>
    </source>
</evidence>
<gene>
    <name evidence="2" type="ORF">BN13_10066</name>
</gene>
<feature type="region of interest" description="Disordered" evidence="1">
    <location>
        <begin position="1"/>
        <end position="94"/>
    </location>
</feature>
<dbReference type="EMBL" id="CAJC01000001">
    <property type="protein sequence ID" value="CCI51328.1"/>
    <property type="molecule type" value="Genomic_DNA"/>
</dbReference>
<organism evidence="2 3">
    <name type="scientific">Nostocoides jenkinsii Ben 74</name>
    <dbReference type="NCBI Taxonomy" id="1193518"/>
    <lineage>
        <taxon>Bacteria</taxon>
        <taxon>Bacillati</taxon>
        <taxon>Actinomycetota</taxon>
        <taxon>Actinomycetes</taxon>
        <taxon>Micrococcales</taxon>
        <taxon>Intrasporangiaceae</taxon>
        <taxon>Nostocoides</taxon>
    </lineage>
</organism>
<dbReference type="AlphaFoldDB" id="A0A077M9C0"/>
<dbReference type="STRING" id="1193518.BN13_10066"/>
<dbReference type="Proteomes" id="UP000035720">
    <property type="component" value="Unassembled WGS sequence"/>
</dbReference>